<gene>
    <name evidence="2" type="ORF">J2S02_004032</name>
</gene>
<dbReference type="CDD" id="cd14852">
    <property type="entry name" value="LD-carboxypeptidase"/>
    <property type="match status" value="1"/>
</dbReference>
<dbReference type="PANTHER" id="PTHR34385">
    <property type="entry name" value="D-ALANYL-D-ALANINE CARBOXYPEPTIDASE"/>
    <property type="match status" value="1"/>
</dbReference>
<organism evidence="2 3">
    <name type="scientific">Metabacillus niabensis</name>
    <dbReference type="NCBI Taxonomy" id="324854"/>
    <lineage>
        <taxon>Bacteria</taxon>
        <taxon>Bacillati</taxon>
        <taxon>Bacillota</taxon>
        <taxon>Bacilli</taxon>
        <taxon>Bacillales</taxon>
        <taxon>Bacillaceae</taxon>
        <taxon>Metabacillus</taxon>
    </lineage>
</organism>
<dbReference type="PANTHER" id="PTHR34385:SF1">
    <property type="entry name" value="PEPTIDOGLYCAN L-ALANYL-D-GLUTAMATE ENDOPEPTIDASE CWLK"/>
    <property type="match status" value="1"/>
</dbReference>
<dbReference type="EC" id="3.4.16.4" evidence="2"/>
<dbReference type="Pfam" id="PF02557">
    <property type="entry name" value="VanY"/>
    <property type="match status" value="1"/>
</dbReference>
<dbReference type="InterPro" id="IPR058193">
    <property type="entry name" value="VanY/YodJ_core_dom"/>
</dbReference>
<reference evidence="2 3" key="1">
    <citation type="submission" date="2023-07" db="EMBL/GenBank/DDBJ databases">
        <title>Genomic Encyclopedia of Type Strains, Phase IV (KMG-IV): sequencing the most valuable type-strain genomes for metagenomic binning, comparative biology and taxonomic classification.</title>
        <authorList>
            <person name="Goeker M."/>
        </authorList>
    </citation>
    <scope>NUCLEOTIDE SEQUENCE [LARGE SCALE GENOMIC DNA]</scope>
    <source>
        <strain evidence="2 3">DSM 17723</strain>
    </source>
</reference>
<keyword evidence="3" id="KW-1185">Reference proteome</keyword>
<evidence type="ECO:0000313" key="2">
    <source>
        <dbReference type="EMBL" id="MDQ0227685.1"/>
    </source>
</evidence>
<keyword evidence="2" id="KW-0645">Protease</keyword>
<accession>A0ABT9Z6S1</accession>
<dbReference type="InterPro" id="IPR003709">
    <property type="entry name" value="VanY-like_core_dom"/>
</dbReference>
<protein>
    <submittedName>
        <fullName evidence="2">D-alanyl-D-alanine carboxypeptidase</fullName>
        <ecNumber evidence="2">3.4.16.4</ecNumber>
    </submittedName>
</protein>
<evidence type="ECO:0000259" key="1">
    <source>
        <dbReference type="Pfam" id="PF02557"/>
    </source>
</evidence>
<keyword evidence="2" id="KW-0121">Carboxypeptidase</keyword>
<dbReference type="GO" id="GO:0009002">
    <property type="term" value="F:serine-type D-Ala-D-Ala carboxypeptidase activity"/>
    <property type="evidence" value="ECO:0007669"/>
    <property type="project" value="UniProtKB-EC"/>
</dbReference>
<dbReference type="SUPFAM" id="SSF55166">
    <property type="entry name" value="Hedgehog/DD-peptidase"/>
    <property type="match status" value="1"/>
</dbReference>
<comment type="caution">
    <text evidence="2">The sequence shown here is derived from an EMBL/GenBank/DDBJ whole genome shotgun (WGS) entry which is preliminary data.</text>
</comment>
<evidence type="ECO:0000313" key="3">
    <source>
        <dbReference type="Proteomes" id="UP001232245"/>
    </source>
</evidence>
<dbReference type="InterPro" id="IPR009045">
    <property type="entry name" value="Zn_M74/Hedgehog-like"/>
</dbReference>
<dbReference type="Proteomes" id="UP001232245">
    <property type="component" value="Unassembled WGS sequence"/>
</dbReference>
<dbReference type="NCBIfam" id="NF000472">
    <property type="entry name" value="vanY_AFMPt"/>
    <property type="match status" value="1"/>
</dbReference>
<dbReference type="Gene3D" id="3.30.200.180">
    <property type="match status" value="1"/>
</dbReference>
<dbReference type="RefSeq" id="WP_174881559.1">
    <property type="nucleotide sequence ID" value="NZ_CADEPK010000369.1"/>
</dbReference>
<dbReference type="InterPro" id="IPR052179">
    <property type="entry name" value="DD-CPase-like"/>
</dbReference>
<dbReference type="EMBL" id="JAUSTZ010000011">
    <property type="protein sequence ID" value="MDQ0227685.1"/>
    <property type="molecule type" value="Genomic_DNA"/>
</dbReference>
<feature type="domain" description="D-alanyl-D-alanine carboxypeptidase-like core" evidence="1">
    <location>
        <begin position="109"/>
        <end position="224"/>
    </location>
</feature>
<sequence>MKKWGFLLLILLCLFLTFINKESFFESKADIPNVEVLKYDQHENDKAEDRRASENSQQIVITEEQIYQGNLLLVNNEHPVHEESIKSDVVNLTIHNELTQGYVLLGSTNYMSMDIAQKFSKMMADAGKEGLHNFAITSGFRSFEEQKILYEQMGSDLALPPGYSEHNLGLSLDVGSTQMKMEHAPEGKWIEKNAWKYGFILRYPKNKTDITGIQYEPWHNRYVGLPHSAILQEKGFVLEEYLDYLKEKKKVSTKINGKKYTVSYYPFSENMTINLPKNQEYEISGDNMDGVIVTIYE</sequence>
<name>A0ABT9Z6S1_9BACI</name>
<proteinExistence type="predicted"/>
<keyword evidence="2" id="KW-0378">Hydrolase</keyword>
<dbReference type="Gene3D" id="3.30.1380.10">
    <property type="match status" value="1"/>
</dbReference>